<gene>
    <name evidence="5" type="ORF">SC09_Contig19orf01001</name>
</gene>
<sequence length="361" mass="41296">MGCKQEIVNRHGGDRLKNILRAMVILLIICGTYVLFIQYGSVPEKKSNDSEPQVSNEEAQSGKRIHMPTSGLLSFMGKHADEVTKKLGEPERIDPSAYDYDWWVYNQGKDQYIQIGVLNNKVVTLFASGNDINAKPFKIGESTGEVFKTTQVAPFVNVEYKGNSYRFEFSEEDINTRPTVKVGKMYVQLYMDKFEGKLSSIRAFDAQTFVKQRPYEVVYRGELIKPKAVSDEKWKKIQTTSEKQILDLTNVIRVKHGLAKLEWDQPTAEVAFGHSEDMKENNYFSHVSKKYGSLKDRLEEGHVDFQQAGENIAYNYVDGPAAVEGWLNSEGHRKALLNSDYTHLGVGVDRKYYTQNFIKRW</sequence>
<name>A0A0A1MCI1_BACIU</name>
<dbReference type="PATRIC" id="fig|1423.173.peg.1385"/>
<dbReference type="InterPro" id="IPR014044">
    <property type="entry name" value="CAP_dom"/>
</dbReference>
<proteinExistence type="predicted"/>
<reference evidence="5 6" key="1">
    <citation type="submission" date="2014-12" db="EMBL/GenBank/DDBJ databases">
        <title>Comparative genome analysis of Bacillus coagulans HM-08, Clostridium butyricum HM-68, Bacillus subtilis HM-66 and Bacillus licheniformis BL-09.</title>
        <authorList>
            <person name="Zhang H."/>
        </authorList>
    </citation>
    <scope>NUCLEOTIDE SEQUENCE [LARGE SCALE GENOMIC DNA]</scope>
    <source>
        <strain evidence="5 6">HM-66</strain>
    </source>
</reference>
<dbReference type="InterPro" id="IPR029410">
    <property type="entry name" value="CAP_assoc"/>
</dbReference>
<dbReference type="InterPro" id="IPR035940">
    <property type="entry name" value="CAP_sf"/>
</dbReference>
<feature type="domain" description="SCP" evidence="3">
    <location>
        <begin position="246"/>
        <end position="355"/>
    </location>
</feature>
<evidence type="ECO:0000313" key="6">
    <source>
        <dbReference type="Proteomes" id="UP000032247"/>
    </source>
</evidence>
<dbReference type="Pfam" id="PF14504">
    <property type="entry name" value="CAP_assoc_N"/>
    <property type="match status" value="1"/>
</dbReference>
<accession>A0A0A1MCI1</accession>
<comment type="caution">
    <text evidence="5">The sequence shown here is derived from an EMBL/GenBank/DDBJ whole genome shotgun (WGS) entry which is preliminary data.</text>
</comment>
<feature type="transmembrane region" description="Helical" evidence="2">
    <location>
        <begin position="20"/>
        <end position="40"/>
    </location>
</feature>
<evidence type="ECO:0000313" key="5">
    <source>
        <dbReference type="EMBL" id="KIU12503.1"/>
    </source>
</evidence>
<dbReference type="EMBL" id="JXBC01000002">
    <property type="protein sequence ID" value="KIU12503.1"/>
    <property type="molecule type" value="Genomic_DNA"/>
</dbReference>
<feature type="compositionally biased region" description="Polar residues" evidence="1">
    <location>
        <begin position="50"/>
        <end position="59"/>
    </location>
</feature>
<dbReference type="PANTHER" id="PTHR31157:SF26">
    <property type="entry name" value="SCP-LIKE EXTRACELLULAR PROTEIN"/>
    <property type="match status" value="1"/>
</dbReference>
<dbReference type="AlphaFoldDB" id="A0A0A1MCI1"/>
<dbReference type="Proteomes" id="UP000032247">
    <property type="component" value="Unassembled WGS sequence"/>
</dbReference>
<evidence type="ECO:0000259" key="3">
    <source>
        <dbReference type="Pfam" id="PF00188"/>
    </source>
</evidence>
<evidence type="ECO:0000256" key="2">
    <source>
        <dbReference type="SAM" id="Phobius"/>
    </source>
</evidence>
<dbReference type="CDD" id="cd05379">
    <property type="entry name" value="CAP_bacterial"/>
    <property type="match status" value="1"/>
</dbReference>
<protein>
    <submittedName>
        <fullName evidence="5">Uncharacterized protein</fullName>
    </submittedName>
</protein>
<dbReference type="PANTHER" id="PTHR31157">
    <property type="entry name" value="SCP DOMAIN-CONTAINING PROTEIN"/>
    <property type="match status" value="1"/>
</dbReference>
<dbReference type="Gene3D" id="3.40.33.10">
    <property type="entry name" value="CAP"/>
    <property type="match status" value="1"/>
</dbReference>
<feature type="region of interest" description="Disordered" evidence="1">
    <location>
        <begin position="44"/>
        <end position="63"/>
    </location>
</feature>
<organism evidence="5 6">
    <name type="scientific">Bacillus subtilis</name>
    <dbReference type="NCBI Taxonomy" id="1423"/>
    <lineage>
        <taxon>Bacteria</taxon>
        <taxon>Bacillati</taxon>
        <taxon>Bacillota</taxon>
        <taxon>Bacilli</taxon>
        <taxon>Bacillales</taxon>
        <taxon>Bacillaceae</taxon>
        <taxon>Bacillus</taxon>
    </lineage>
</organism>
<evidence type="ECO:0000259" key="4">
    <source>
        <dbReference type="Pfam" id="PF14504"/>
    </source>
</evidence>
<dbReference type="SUPFAM" id="SSF55797">
    <property type="entry name" value="PR-1-like"/>
    <property type="match status" value="1"/>
</dbReference>
<feature type="domain" description="CAP-associated" evidence="4">
    <location>
        <begin position="76"/>
        <end position="215"/>
    </location>
</feature>
<evidence type="ECO:0000256" key="1">
    <source>
        <dbReference type="SAM" id="MobiDB-lite"/>
    </source>
</evidence>
<keyword evidence="2" id="KW-1133">Transmembrane helix</keyword>
<dbReference type="STRING" id="483913.AN935_07815"/>
<dbReference type="Pfam" id="PF00188">
    <property type="entry name" value="CAP"/>
    <property type="match status" value="1"/>
</dbReference>
<keyword evidence="2" id="KW-0812">Transmembrane</keyword>
<keyword evidence="2" id="KW-0472">Membrane</keyword>